<feature type="active site" description="Charge relay system" evidence="9">
    <location>
        <position position="170"/>
    </location>
</feature>
<feature type="domain" description="Peptidase S8/S53" evidence="10">
    <location>
        <begin position="163"/>
        <end position="449"/>
    </location>
</feature>
<keyword evidence="4 9" id="KW-0645">Protease</keyword>
<keyword evidence="3" id="KW-0964">Secreted</keyword>
<dbReference type="PROSITE" id="PS00137">
    <property type="entry name" value="SUBTILASE_HIS"/>
    <property type="match status" value="1"/>
</dbReference>
<evidence type="ECO:0000259" key="10">
    <source>
        <dbReference type="Pfam" id="PF00082"/>
    </source>
</evidence>
<dbReference type="FunFam" id="3.40.50.200:FF:000022">
    <property type="entry name" value="Extracellular protease"/>
    <property type="match status" value="1"/>
</dbReference>
<dbReference type="PRINTS" id="PR00723">
    <property type="entry name" value="SUBTILISIN"/>
</dbReference>
<evidence type="ECO:0000256" key="8">
    <source>
        <dbReference type="ARBA" id="ARBA00023145"/>
    </source>
</evidence>
<reference evidence="11 12" key="1">
    <citation type="submission" date="2017-01" db="EMBL/GenBank/DDBJ databases">
        <title>Novel large sulfur bacteria in the metagenomes of groundwater-fed chemosynthetic microbial mats in the Lake Huron basin.</title>
        <authorList>
            <person name="Sharrar A.M."/>
            <person name="Flood B.E."/>
            <person name="Bailey J.V."/>
            <person name="Jones D.S."/>
            <person name="Biddanda B."/>
            <person name="Ruberg S.A."/>
            <person name="Marcus D.N."/>
            <person name="Dick G.J."/>
        </authorList>
    </citation>
    <scope>NUCLEOTIDE SEQUENCE [LARGE SCALE GENOMIC DNA]</scope>
    <source>
        <strain evidence="11">A8</strain>
    </source>
</reference>
<evidence type="ECO:0000256" key="9">
    <source>
        <dbReference type="PROSITE-ProRule" id="PRU01240"/>
    </source>
</evidence>
<evidence type="ECO:0000256" key="2">
    <source>
        <dbReference type="ARBA" id="ARBA00011073"/>
    </source>
</evidence>
<dbReference type="GO" id="GO:0005576">
    <property type="term" value="C:extracellular region"/>
    <property type="evidence" value="ECO:0007669"/>
    <property type="project" value="UniProtKB-SubCell"/>
</dbReference>
<dbReference type="GO" id="GO:0004252">
    <property type="term" value="F:serine-type endopeptidase activity"/>
    <property type="evidence" value="ECO:0007669"/>
    <property type="project" value="UniProtKB-UniRule"/>
</dbReference>
<dbReference type="Pfam" id="PF00082">
    <property type="entry name" value="Peptidase_S8"/>
    <property type="match status" value="1"/>
</dbReference>
<evidence type="ECO:0000256" key="3">
    <source>
        <dbReference type="ARBA" id="ARBA00022525"/>
    </source>
</evidence>
<keyword evidence="6 9" id="KW-0378">Hydrolase</keyword>
<dbReference type="PANTHER" id="PTHR43806:SF11">
    <property type="entry name" value="CEREVISIN-RELATED"/>
    <property type="match status" value="1"/>
</dbReference>
<gene>
    <name evidence="11" type="ORF">BWK73_25370</name>
</gene>
<dbReference type="GO" id="GO:0006508">
    <property type="term" value="P:proteolysis"/>
    <property type="evidence" value="ECO:0007669"/>
    <property type="project" value="UniProtKB-KW"/>
</dbReference>
<evidence type="ECO:0000256" key="1">
    <source>
        <dbReference type="ARBA" id="ARBA00004613"/>
    </source>
</evidence>
<evidence type="ECO:0000256" key="6">
    <source>
        <dbReference type="ARBA" id="ARBA00022801"/>
    </source>
</evidence>
<dbReference type="AlphaFoldDB" id="A0A1Y1QL94"/>
<dbReference type="InterPro" id="IPR015500">
    <property type="entry name" value="Peptidase_S8_subtilisin-rel"/>
</dbReference>
<dbReference type="InterPro" id="IPR036852">
    <property type="entry name" value="Peptidase_S8/S53_dom_sf"/>
</dbReference>
<evidence type="ECO:0000256" key="4">
    <source>
        <dbReference type="ARBA" id="ARBA00022670"/>
    </source>
</evidence>
<evidence type="ECO:0000256" key="7">
    <source>
        <dbReference type="ARBA" id="ARBA00022825"/>
    </source>
</evidence>
<keyword evidence="5" id="KW-0732">Signal</keyword>
<keyword evidence="7 9" id="KW-0720">Serine protease</keyword>
<feature type="active site" description="Charge relay system" evidence="9">
    <location>
        <position position="234"/>
    </location>
</feature>
<name>A0A1Y1QL94_9GAMM</name>
<dbReference type="Gene3D" id="3.40.50.200">
    <property type="entry name" value="Peptidase S8/S53 domain"/>
    <property type="match status" value="1"/>
</dbReference>
<evidence type="ECO:0000313" key="12">
    <source>
        <dbReference type="Proteomes" id="UP000192491"/>
    </source>
</evidence>
<dbReference type="Proteomes" id="UP000192491">
    <property type="component" value="Unassembled WGS sequence"/>
</dbReference>
<dbReference type="InterPro" id="IPR022398">
    <property type="entry name" value="Peptidase_S8_His-AS"/>
</dbReference>
<proteinExistence type="inferred from homology"/>
<organism evidence="11 12">
    <name type="scientific">Thiothrix lacustris</name>
    <dbReference type="NCBI Taxonomy" id="525917"/>
    <lineage>
        <taxon>Bacteria</taxon>
        <taxon>Pseudomonadati</taxon>
        <taxon>Pseudomonadota</taxon>
        <taxon>Gammaproteobacteria</taxon>
        <taxon>Thiotrichales</taxon>
        <taxon>Thiotrichaceae</taxon>
        <taxon>Thiothrix</taxon>
    </lineage>
</organism>
<accession>A0A1Y1QL94</accession>
<dbReference type="PROSITE" id="PS51892">
    <property type="entry name" value="SUBTILASE"/>
    <property type="match status" value="1"/>
</dbReference>
<comment type="subcellular location">
    <subcellularLocation>
        <location evidence="1">Secreted</location>
    </subcellularLocation>
</comment>
<evidence type="ECO:0000313" key="11">
    <source>
        <dbReference type="EMBL" id="OQX08460.1"/>
    </source>
</evidence>
<dbReference type="PROSITE" id="PS00136">
    <property type="entry name" value="SUBTILASE_ASP"/>
    <property type="match status" value="1"/>
</dbReference>
<protein>
    <recommendedName>
        <fullName evidence="10">Peptidase S8/S53 domain-containing protein</fullName>
    </recommendedName>
</protein>
<evidence type="ECO:0000256" key="5">
    <source>
        <dbReference type="ARBA" id="ARBA00022729"/>
    </source>
</evidence>
<keyword evidence="8" id="KW-0865">Zymogen</keyword>
<sequence length="529" mass="54384">MTHYIASTLTIGLLTISTNTLGFMSNNYVLPTPDDTNVTQLIVKLAPNEGTANGRVMTQGALSHLIAAGGMPLEYKRPMSGGAHVIKLPFPMTSWQAQEFATALSAQGNVTFAEADRRVYPMAAVTPNDPDYASQWHLQDPTQGNPGAANLPLAWGEMQNANSITVAVVDTGILNHSDLNDNLVSGNATGSGYDFISSSTTYSNDGDVRDSNPSDPGDWNTDNNLCSITNSSWHGTHVAGTIAAEGNNSQGVAGINWTAKVLNARALGRCGGYISDVTDAIAWSSGEAIQGVPTNTNPAKVINLSLGSTGACSPSQQTAINTAIARGAVVVVAAGNEARNISNSSPANCNNVIAVTALLASGDLVNGSNYGTLADIAAPGVNILSTRDTGTQAPANSNTYSTESGTSMAAAHVSGVVSLMFAVQPSLSNGAVPAGNVASTIEGLLKTAARSFPVTSNCSGTTLCGAGMLDAYQAVIAARNFTVSNTNTGNTGGGGGGGGSSDVFSLFSLLLLLLPRFKRHYTNYRRNNT</sequence>
<dbReference type="EMBL" id="MTEJ01000174">
    <property type="protein sequence ID" value="OQX08460.1"/>
    <property type="molecule type" value="Genomic_DNA"/>
</dbReference>
<dbReference type="InterPro" id="IPR000209">
    <property type="entry name" value="Peptidase_S8/S53_dom"/>
</dbReference>
<comment type="caution">
    <text evidence="11">The sequence shown here is derived from an EMBL/GenBank/DDBJ whole genome shotgun (WGS) entry which is preliminary data.</text>
</comment>
<dbReference type="SUPFAM" id="SSF52743">
    <property type="entry name" value="Subtilisin-like"/>
    <property type="match status" value="1"/>
</dbReference>
<dbReference type="InterPro" id="IPR050131">
    <property type="entry name" value="Peptidase_S8_subtilisin-like"/>
</dbReference>
<dbReference type="PANTHER" id="PTHR43806">
    <property type="entry name" value="PEPTIDASE S8"/>
    <property type="match status" value="1"/>
</dbReference>
<comment type="similarity">
    <text evidence="2 9">Belongs to the peptidase S8 family.</text>
</comment>
<dbReference type="InterPro" id="IPR023827">
    <property type="entry name" value="Peptidase_S8_Asp-AS"/>
</dbReference>
<feature type="active site" description="Charge relay system" evidence="9">
    <location>
        <position position="407"/>
    </location>
</feature>